<evidence type="ECO:0000256" key="1">
    <source>
        <dbReference type="SAM" id="MobiDB-lite"/>
    </source>
</evidence>
<organism evidence="2 3">
    <name type="scientific">Mycobacterium tuberculosis</name>
    <dbReference type="NCBI Taxonomy" id="1773"/>
    <lineage>
        <taxon>Bacteria</taxon>
        <taxon>Bacillati</taxon>
        <taxon>Actinomycetota</taxon>
        <taxon>Actinomycetes</taxon>
        <taxon>Mycobacteriales</taxon>
        <taxon>Mycobacteriaceae</taxon>
        <taxon>Mycobacterium</taxon>
        <taxon>Mycobacterium tuberculosis complex</taxon>
    </lineage>
</organism>
<feature type="compositionally biased region" description="Polar residues" evidence="1">
    <location>
        <begin position="1"/>
        <end position="10"/>
    </location>
</feature>
<gene>
    <name evidence="2" type="ORF">ERS027646_04855</name>
</gene>
<evidence type="ECO:0000313" key="2">
    <source>
        <dbReference type="EMBL" id="CKU55379.1"/>
    </source>
</evidence>
<feature type="region of interest" description="Disordered" evidence="1">
    <location>
        <begin position="56"/>
        <end position="120"/>
    </location>
</feature>
<evidence type="ECO:0000313" key="3">
    <source>
        <dbReference type="Proteomes" id="UP000048948"/>
    </source>
</evidence>
<sequence length="120" mass="11655">MACTTAGCTTPASASSNAPAAARACRAASSAWAPAAVNQLAYGPAAFAIAADAGPCQAPPANSDVTDPNDDAAACNSSANPSQAPAAANSGRDPAPRYIRSELVSGGNHAKPTITAPSHH</sequence>
<feature type="compositionally biased region" description="Low complexity" evidence="1">
    <location>
        <begin position="11"/>
        <end position="20"/>
    </location>
</feature>
<protein>
    <submittedName>
        <fullName evidence="2">Uncharacterized protein</fullName>
    </submittedName>
</protein>
<dbReference type="Proteomes" id="UP000048948">
    <property type="component" value="Unassembled WGS sequence"/>
</dbReference>
<dbReference type="EMBL" id="CNGE01001846">
    <property type="protein sequence ID" value="CKU55379.1"/>
    <property type="molecule type" value="Genomic_DNA"/>
</dbReference>
<reference evidence="2 3" key="1">
    <citation type="submission" date="2015-03" db="EMBL/GenBank/DDBJ databases">
        <authorList>
            <consortium name="Pathogen Informatics"/>
        </authorList>
    </citation>
    <scope>NUCLEOTIDE SEQUENCE [LARGE SCALE GENOMIC DNA]</scope>
    <source>
        <strain evidence="2 3">Bir 172</strain>
    </source>
</reference>
<accession>A0A655ASD3</accession>
<proteinExistence type="predicted"/>
<name>A0A655ASD3_MYCTX</name>
<dbReference type="AlphaFoldDB" id="A0A655ASD3"/>
<feature type="compositionally biased region" description="Low complexity" evidence="1">
    <location>
        <begin position="71"/>
        <end position="90"/>
    </location>
</feature>
<feature type="region of interest" description="Disordered" evidence="1">
    <location>
        <begin position="1"/>
        <end position="20"/>
    </location>
</feature>